<dbReference type="EMBL" id="JBBMEZ010000030">
    <property type="protein sequence ID" value="MEQ2470598.1"/>
    <property type="molecule type" value="Genomic_DNA"/>
</dbReference>
<name>A0ABV1FB51_9FIRM</name>
<dbReference type="RefSeq" id="WP_242972117.1">
    <property type="nucleotide sequence ID" value="NZ_JBBMEZ010000030.1"/>
</dbReference>
<dbReference type="Gene3D" id="1.10.10.10">
    <property type="entry name" value="Winged helix-like DNA-binding domain superfamily/Winged helix DNA-binding domain"/>
    <property type="match status" value="1"/>
</dbReference>
<dbReference type="InterPro" id="IPR014284">
    <property type="entry name" value="RNA_pol_sigma-70_dom"/>
</dbReference>
<evidence type="ECO:0000313" key="2">
    <source>
        <dbReference type="EMBL" id="MEQ2470598.1"/>
    </source>
</evidence>
<feature type="domain" description="RNA polymerase sigma-70 region 4" evidence="1">
    <location>
        <begin position="93"/>
        <end position="142"/>
    </location>
</feature>
<dbReference type="InterPro" id="IPR013324">
    <property type="entry name" value="RNA_pol_sigma_r3/r4-like"/>
</dbReference>
<reference evidence="2 3" key="1">
    <citation type="submission" date="2024-03" db="EMBL/GenBank/DDBJ databases">
        <title>Human intestinal bacterial collection.</title>
        <authorList>
            <person name="Pauvert C."/>
            <person name="Hitch T.C.A."/>
            <person name="Clavel T."/>
        </authorList>
    </citation>
    <scope>NUCLEOTIDE SEQUENCE [LARGE SCALE GENOMIC DNA]</scope>
    <source>
        <strain evidence="2 3">CLA-JM-H38</strain>
    </source>
</reference>
<dbReference type="Pfam" id="PF04545">
    <property type="entry name" value="Sigma70_r4"/>
    <property type="match status" value="1"/>
</dbReference>
<dbReference type="CDD" id="cd06171">
    <property type="entry name" value="Sigma70_r4"/>
    <property type="match status" value="1"/>
</dbReference>
<evidence type="ECO:0000313" key="3">
    <source>
        <dbReference type="Proteomes" id="UP001490816"/>
    </source>
</evidence>
<gene>
    <name evidence="2" type="ORF">WMO39_09720</name>
</gene>
<evidence type="ECO:0000259" key="1">
    <source>
        <dbReference type="Pfam" id="PF04545"/>
    </source>
</evidence>
<accession>A0ABV1FB51</accession>
<comment type="caution">
    <text evidence="2">The sequence shown here is derived from an EMBL/GenBank/DDBJ whole genome shotgun (WGS) entry which is preliminary data.</text>
</comment>
<dbReference type="InterPro" id="IPR007630">
    <property type="entry name" value="RNA_pol_sigma70_r4"/>
</dbReference>
<proteinExistence type="predicted"/>
<keyword evidence="3" id="KW-1185">Reference proteome</keyword>
<dbReference type="Proteomes" id="UP001490816">
    <property type="component" value="Unassembled WGS sequence"/>
</dbReference>
<dbReference type="SUPFAM" id="SSF88659">
    <property type="entry name" value="Sigma3 and sigma4 domains of RNA polymerase sigma factors"/>
    <property type="match status" value="1"/>
</dbReference>
<dbReference type="NCBIfam" id="TIGR02937">
    <property type="entry name" value="sigma70-ECF"/>
    <property type="match status" value="1"/>
</dbReference>
<dbReference type="InterPro" id="IPR036388">
    <property type="entry name" value="WH-like_DNA-bd_sf"/>
</dbReference>
<dbReference type="GeneID" id="98840821"/>
<protein>
    <submittedName>
        <fullName evidence="2">Sigma-70 family RNA polymerase sigma factor</fullName>
    </submittedName>
</protein>
<organism evidence="2 3">
    <name type="scientific">Ruminococcoides intestinale</name>
    <dbReference type="NCBI Taxonomy" id="3133162"/>
    <lineage>
        <taxon>Bacteria</taxon>
        <taxon>Bacillati</taxon>
        <taxon>Bacillota</taxon>
        <taxon>Clostridia</taxon>
        <taxon>Eubacteriales</taxon>
        <taxon>Oscillospiraceae</taxon>
        <taxon>Ruminococcoides</taxon>
    </lineage>
</organism>
<sequence length="148" mass="17414">MKELWIDGHFIEVTDEVYAAYVKGQRKIDYFEKDLKTERVIKEKDGSIKEIVPSREDSLNRLIDDNSMQFSYDSKSVECEVEINVDLEKLHIALQQLTVEELDIITKVFFENMTEREIAKLLGISQVAVNKRKHRILEKLKKIIENKN</sequence>